<keyword evidence="2" id="KW-1185">Reference proteome</keyword>
<dbReference type="InterPro" id="IPR041492">
    <property type="entry name" value="HAD_2"/>
</dbReference>
<keyword evidence="1" id="KW-0378">Hydrolase</keyword>
<accession>A0ABV2LGU0</accession>
<dbReference type="InterPro" id="IPR023214">
    <property type="entry name" value="HAD_sf"/>
</dbReference>
<organism evidence="1 2">
    <name type="scientific">Fictibacillus halophilus</name>
    <dbReference type="NCBI Taxonomy" id="1610490"/>
    <lineage>
        <taxon>Bacteria</taxon>
        <taxon>Bacillati</taxon>
        <taxon>Bacillota</taxon>
        <taxon>Bacilli</taxon>
        <taxon>Bacillales</taxon>
        <taxon>Fictibacillaceae</taxon>
        <taxon>Fictibacillus</taxon>
    </lineage>
</organism>
<dbReference type="SFLD" id="SFLDS00003">
    <property type="entry name" value="Haloacid_Dehalogenase"/>
    <property type="match status" value="1"/>
</dbReference>
<comment type="caution">
    <text evidence="1">The sequence shown here is derived from an EMBL/GenBank/DDBJ whole genome shotgun (WGS) entry which is preliminary data.</text>
</comment>
<dbReference type="InterPro" id="IPR023198">
    <property type="entry name" value="PGP-like_dom2"/>
</dbReference>
<dbReference type="SUPFAM" id="SSF56784">
    <property type="entry name" value="HAD-like"/>
    <property type="match status" value="1"/>
</dbReference>
<dbReference type="EMBL" id="JBEPMP010000001">
    <property type="protein sequence ID" value="MET3727812.1"/>
    <property type="molecule type" value="Genomic_DNA"/>
</dbReference>
<dbReference type="PANTHER" id="PTHR47478:SF1">
    <property type="entry name" value="PYRIMIDINE 5'-NUCLEOTIDASE YJJG"/>
    <property type="match status" value="1"/>
</dbReference>
<gene>
    <name evidence="1" type="ORF">ABID52_001393</name>
</gene>
<dbReference type="Gene3D" id="1.10.150.240">
    <property type="entry name" value="Putative phosphatase, domain 2"/>
    <property type="match status" value="1"/>
</dbReference>
<dbReference type="InterPro" id="IPR052550">
    <property type="entry name" value="Pyrimidine_5'-ntase_YjjG"/>
</dbReference>
<dbReference type="InterPro" id="IPR036412">
    <property type="entry name" value="HAD-like_sf"/>
</dbReference>
<proteinExistence type="predicted"/>
<dbReference type="NCBIfam" id="TIGR01549">
    <property type="entry name" value="HAD-SF-IA-v1"/>
    <property type="match status" value="1"/>
</dbReference>
<evidence type="ECO:0000313" key="2">
    <source>
        <dbReference type="Proteomes" id="UP001549097"/>
    </source>
</evidence>
<dbReference type="Gene3D" id="3.40.50.1000">
    <property type="entry name" value="HAD superfamily/HAD-like"/>
    <property type="match status" value="1"/>
</dbReference>
<dbReference type="SFLD" id="SFLDG01129">
    <property type="entry name" value="C1.5:_HAD__Beta-PGM__Phosphata"/>
    <property type="match status" value="1"/>
</dbReference>
<reference evidence="1 2" key="1">
    <citation type="submission" date="2024-06" db="EMBL/GenBank/DDBJ databases">
        <title>Genomic Encyclopedia of Type Strains, Phase IV (KMG-IV): sequencing the most valuable type-strain genomes for metagenomic binning, comparative biology and taxonomic classification.</title>
        <authorList>
            <person name="Goeker M."/>
        </authorList>
    </citation>
    <scope>NUCLEOTIDE SEQUENCE [LARGE SCALE GENOMIC DNA]</scope>
    <source>
        <strain evidence="1 2">DSM 100124</strain>
    </source>
</reference>
<sequence length="250" mass="29553">MTMQSEKTAFFFDLDNTLFDYEASFKKASLFAFRSIVSSDEINMNVEGKWFSCYKTFCDFYWQAYEKGWINRKEYQRNRLLSSLRAIGLRNFSNQEIERYQQLFEENVHLFVQPYSWVRDIFELLNRYEITHGIISNGEAAVQRNKIKHLQLAIPEEHIYISSEIKVAKPSPEIFHLVKRNTDGSDFYYIGDSYSLDMVPAIHALWTAIWWNPLKHSVTNDKRPHHTCYSSRALIEVITRYIESAGCSLH</sequence>
<dbReference type="GO" id="GO:0016787">
    <property type="term" value="F:hydrolase activity"/>
    <property type="evidence" value="ECO:0007669"/>
    <property type="project" value="UniProtKB-KW"/>
</dbReference>
<dbReference type="InterPro" id="IPR006439">
    <property type="entry name" value="HAD-SF_hydro_IA"/>
</dbReference>
<dbReference type="PANTHER" id="PTHR47478">
    <property type="match status" value="1"/>
</dbReference>
<evidence type="ECO:0000313" key="1">
    <source>
        <dbReference type="EMBL" id="MET3727812.1"/>
    </source>
</evidence>
<name>A0ABV2LGU0_9BACL</name>
<dbReference type="Pfam" id="PF13419">
    <property type="entry name" value="HAD_2"/>
    <property type="match status" value="1"/>
</dbReference>
<dbReference type="Proteomes" id="UP001549097">
    <property type="component" value="Unassembled WGS sequence"/>
</dbReference>
<protein>
    <submittedName>
        <fullName evidence="1">Hydrolase of the HAD superfamily</fullName>
    </submittedName>
</protein>